<proteinExistence type="predicted"/>
<dbReference type="Gene3D" id="3.40.50.300">
    <property type="entry name" value="P-loop containing nucleotide triphosphate hydrolases"/>
    <property type="match status" value="1"/>
</dbReference>
<organism evidence="1 2">
    <name type="scientific">Miscanthus lutarioriparius</name>
    <dbReference type="NCBI Taxonomy" id="422564"/>
    <lineage>
        <taxon>Eukaryota</taxon>
        <taxon>Viridiplantae</taxon>
        <taxon>Streptophyta</taxon>
        <taxon>Embryophyta</taxon>
        <taxon>Tracheophyta</taxon>
        <taxon>Spermatophyta</taxon>
        <taxon>Magnoliopsida</taxon>
        <taxon>Liliopsida</taxon>
        <taxon>Poales</taxon>
        <taxon>Poaceae</taxon>
        <taxon>PACMAD clade</taxon>
        <taxon>Panicoideae</taxon>
        <taxon>Andropogonodae</taxon>
        <taxon>Andropogoneae</taxon>
        <taxon>Saccharinae</taxon>
        <taxon>Miscanthus</taxon>
    </lineage>
</organism>
<dbReference type="InterPro" id="IPR027417">
    <property type="entry name" value="P-loop_NTPase"/>
</dbReference>
<dbReference type="SUPFAM" id="SSF52540">
    <property type="entry name" value="P-loop containing nucleoside triphosphate hydrolases"/>
    <property type="match status" value="1"/>
</dbReference>
<dbReference type="EMBL" id="CAJGYO010000007">
    <property type="protein sequence ID" value="CAD6247598.1"/>
    <property type="molecule type" value="Genomic_DNA"/>
</dbReference>
<accession>A0A811PSM3</accession>
<dbReference type="OrthoDB" id="8061355at2759"/>
<gene>
    <name evidence="1" type="ORF">NCGR_LOCUS31783</name>
</gene>
<reference evidence="1" key="1">
    <citation type="submission" date="2020-10" db="EMBL/GenBank/DDBJ databases">
        <authorList>
            <person name="Han B."/>
            <person name="Lu T."/>
            <person name="Zhao Q."/>
            <person name="Huang X."/>
            <person name="Zhao Y."/>
        </authorList>
    </citation>
    <scope>NUCLEOTIDE SEQUENCE</scope>
</reference>
<comment type="caution">
    <text evidence="1">The sequence shown here is derived from an EMBL/GenBank/DDBJ whole genome shotgun (WGS) entry which is preliminary data.</text>
</comment>
<dbReference type="PANTHER" id="PTHR19229">
    <property type="entry name" value="ATP-BINDING CASSETTE TRANSPORTER SUBFAMILY A ABCA"/>
    <property type="match status" value="1"/>
</dbReference>
<evidence type="ECO:0000313" key="2">
    <source>
        <dbReference type="Proteomes" id="UP000604825"/>
    </source>
</evidence>
<dbReference type="GO" id="GO:0140359">
    <property type="term" value="F:ABC-type transporter activity"/>
    <property type="evidence" value="ECO:0007669"/>
    <property type="project" value="InterPro"/>
</dbReference>
<dbReference type="GO" id="GO:0016020">
    <property type="term" value="C:membrane"/>
    <property type="evidence" value="ECO:0007669"/>
    <property type="project" value="InterPro"/>
</dbReference>
<evidence type="ECO:0000313" key="1">
    <source>
        <dbReference type="EMBL" id="CAD6247598.1"/>
    </source>
</evidence>
<dbReference type="InterPro" id="IPR026082">
    <property type="entry name" value="ABCA"/>
</dbReference>
<protein>
    <submittedName>
        <fullName evidence="1">Uncharacterized protein</fullName>
    </submittedName>
</protein>
<dbReference type="Pfam" id="PF24526">
    <property type="entry name" value="ABCA12_C"/>
    <property type="match status" value="1"/>
</dbReference>
<name>A0A811PSM3_9POAL</name>
<sequence length="236" mass="25664">MKATEAELKLGLSATAGQSQARRRRQRLLLPPLASHLAPSPPSSAHRLATLRTHLPLPSRLRWTVDGAWPLQAVEHSLKSVRLFDDGIADKRVAKYSGGMKRRLSVAISLIGDPKAEALCDRIGIMVNGSLQCIGNSKELKAKYGGTYVLTITTAAGEEEAVEQLVRSLCPVANRVHHISGTQKFEMPKQGLRISEVFEAMENAKSWLNIAAWGLSDATLEDTFIKVASESDVSSV</sequence>
<keyword evidence="2" id="KW-1185">Reference proteome</keyword>
<dbReference type="Proteomes" id="UP000604825">
    <property type="component" value="Unassembled WGS sequence"/>
</dbReference>
<dbReference type="AlphaFoldDB" id="A0A811PSM3"/>
<dbReference type="PANTHER" id="PTHR19229:SF213">
    <property type="entry name" value="ABC TRANSPORTER DOMAIN-CONTAINING PROTEIN"/>
    <property type="match status" value="1"/>
</dbReference>
<dbReference type="GO" id="GO:0005319">
    <property type="term" value="F:lipid transporter activity"/>
    <property type="evidence" value="ECO:0007669"/>
    <property type="project" value="TreeGrafter"/>
</dbReference>